<proteinExistence type="predicted"/>
<feature type="domain" description="RGS" evidence="6">
    <location>
        <begin position="1078"/>
        <end position="1197"/>
    </location>
</feature>
<keyword evidence="3" id="KW-0249">Electron transport</keyword>
<dbReference type="PROSITE" id="PS50132">
    <property type="entry name" value="RGS"/>
    <property type="match status" value="1"/>
</dbReference>
<sequence>MKAKTIQKNLSYVGAFDPERTLFDSVMPLTRGTSYNSYLLQGERKTALLELVKDDEKSFNQLITKIKSVLPEERMKIDYLILHHSEPDHVLVDYFEKFYKIFPDITIVGSPQVLVHFEEIHNRKDIPTIKITNNLVLHLGGYTLKFLVAPLLHWPDTAFSYCPELGALFCCDVFGVHYYCKDVFRDTIVDKNDLDALMQERKSYFDIIFGAFKENVRSFLKRVKELEKLKMICSSHGPVMRGSFVKEVLKIWTEWSQPTLREDKVILAYVSAHGFTKEMAKEVKNGIESVDKGRIKVVYLDLVDPESINKVISELTTAKGLIFGTPTIMSDAHPYVWKIVSSMNPLIHGNGQLLGGVFGSYGWSGEACSNITQRFIQLRLKVFKPLQIRFRASKQQKMLLRQWGFNFGKVIVGKSTINSQFEMGLKKNKLKFNKLIRVEQNFQKTNNNNNNNSTINKNEKNTNKQTNNNSEEQTNQIENDGRLRLWKCLICGETVESVLPPDFVCGGCGASAEVFVCIGFAKSKDVYENLDEQEVISANYKGHIIVIGASAGGVSAVKKIREMNKKVKVTLISGENHMPYYRPHLTKVLEKYETVNDPRFQLLTEKWITENSLTFMKNAVVTGINRKKKTIQVRPRIKETSNDKYTLSSAKKLNLQYTKLILATGANQKLPREKTYLIPKMLSKKKKKTLVDNTLNEGTSSKKNVFGLRTLDDVDEINTYIKLNDCKSATILGCGPLGLETADSLRKSGIKRIYAIDSNKVIASSRLDSVGSQVVEKIVKKKGIRLFLGYQLIKILGDNSKVSKRTKKKKSKLNVDNVKQTTKDLAKGIAIQSIRLEEKELVFIESDIIIFALGVVSETSLAKKANLETKKGIVVNNKMQTSDPNIFACGDCIEYNFYNDRSWQHAIETGEVAARFALNTNHPSTYIRMVPPYSIIAFGIHIFSTGKISNEKLESVMLKSDNGMEYLRLFFEYEENEAIISGGIYIGNNINVIVDIKKFIISREPFKRTIKRLVNYYYQLRQNEKMKFSFDNESQNYENLLSGNSILNQSNVNNNSSTNLTTDTETDSQLILVDLFPNIKSLIISSKGIQAFKQFLEAEYSEENIEFWNEVEQFQLLKDGHENQQKIAMEIYEKYVAYESPKQINIDHFTRVKITEKIKQNKLSGSMFKKAQTEIENLLQRDSFPRFMVSEKAEKLVQEKKKLKEVLNEEELKQID</sequence>
<dbReference type="InterPro" id="IPR044926">
    <property type="entry name" value="RGS_subdomain_2"/>
</dbReference>
<feature type="domain" description="Flavodoxin-like" evidence="7">
    <location>
        <begin position="265"/>
        <end position="408"/>
    </location>
</feature>
<dbReference type="InterPro" id="IPR036866">
    <property type="entry name" value="RibonucZ/Hydroxyglut_hydro"/>
</dbReference>
<dbReference type="Gene3D" id="1.10.167.10">
    <property type="entry name" value="Regulator of G-protein Signalling 4, domain 2"/>
    <property type="match status" value="1"/>
</dbReference>
<gene>
    <name evidence="8" type="ORF">M0813_02388</name>
</gene>
<dbReference type="InterPro" id="IPR051285">
    <property type="entry name" value="NADH_oxidoreductase_modular"/>
</dbReference>
<evidence type="ECO:0000259" key="6">
    <source>
        <dbReference type="PROSITE" id="PS50132"/>
    </source>
</evidence>
<reference evidence="8" key="1">
    <citation type="submission" date="2022-08" db="EMBL/GenBank/DDBJ databases">
        <title>Novel sulfate-reducing endosymbionts in the free-living metamonad Anaeramoeba.</title>
        <authorList>
            <person name="Jerlstrom-Hultqvist J."/>
            <person name="Cepicka I."/>
            <person name="Gallot-Lavallee L."/>
            <person name="Salas-Leiva D."/>
            <person name="Curtis B.A."/>
            <person name="Zahonova K."/>
            <person name="Pipaliya S."/>
            <person name="Dacks J."/>
            <person name="Roger A.J."/>
        </authorList>
    </citation>
    <scope>NUCLEOTIDE SEQUENCE</scope>
    <source>
        <strain evidence="8">Schooner1</strain>
    </source>
</reference>
<dbReference type="InterPro" id="IPR008254">
    <property type="entry name" value="Flavodoxin/NO_synth"/>
</dbReference>
<dbReference type="InterPro" id="IPR036305">
    <property type="entry name" value="RGS_sf"/>
</dbReference>
<dbReference type="Gene3D" id="3.60.15.10">
    <property type="entry name" value="Ribonuclease Z/Hydroxyacylglutathione hydrolase-like"/>
    <property type="match status" value="1"/>
</dbReference>
<dbReference type="InterPro" id="IPR036188">
    <property type="entry name" value="FAD/NAD-bd_sf"/>
</dbReference>
<dbReference type="PROSITE" id="PS50902">
    <property type="entry name" value="FLAVODOXIN_LIKE"/>
    <property type="match status" value="1"/>
</dbReference>
<dbReference type="InterPro" id="IPR045761">
    <property type="entry name" value="ODP_dom"/>
</dbReference>
<dbReference type="Pfam" id="PF00615">
    <property type="entry name" value="RGS"/>
    <property type="match status" value="1"/>
</dbReference>
<dbReference type="Pfam" id="PF07992">
    <property type="entry name" value="Pyr_redox_2"/>
    <property type="match status" value="1"/>
</dbReference>
<comment type="cofactor">
    <cofactor evidence="1">
        <name>Fe cation</name>
        <dbReference type="ChEBI" id="CHEBI:24875"/>
    </cofactor>
</comment>
<feature type="compositionally biased region" description="Low complexity" evidence="5">
    <location>
        <begin position="463"/>
        <end position="476"/>
    </location>
</feature>
<dbReference type="Gene3D" id="3.40.50.360">
    <property type="match status" value="1"/>
</dbReference>
<dbReference type="CDD" id="cd07440">
    <property type="entry name" value="RGS"/>
    <property type="match status" value="1"/>
</dbReference>
<evidence type="ECO:0000256" key="2">
    <source>
        <dbReference type="ARBA" id="ARBA00022448"/>
    </source>
</evidence>
<dbReference type="EMBL" id="JAOAOG010000164">
    <property type="protein sequence ID" value="KAJ6244423.1"/>
    <property type="molecule type" value="Genomic_DNA"/>
</dbReference>
<dbReference type="PRINTS" id="PR01301">
    <property type="entry name" value="RGSPROTEIN"/>
</dbReference>
<evidence type="ECO:0000256" key="5">
    <source>
        <dbReference type="SAM" id="MobiDB-lite"/>
    </source>
</evidence>
<dbReference type="InterPro" id="IPR029039">
    <property type="entry name" value="Flavoprotein-like_sf"/>
</dbReference>
<evidence type="ECO:0000256" key="3">
    <source>
        <dbReference type="ARBA" id="ARBA00022982"/>
    </source>
</evidence>
<protein>
    <submittedName>
        <fullName evidence="8">Diflavin flavoprotein a 2-related</fullName>
    </submittedName>
</protein>
<name>A0ABQ8YIQ2_9EUKA</name>
<dbReference type="SUPFAM" id="SSF48097">
    <property type="entry name" value="Regulator of G-protein signaling, RGS"/>
    <property type="match status" value="1"/>
</dbReference>
<dbReference type="SMART" id="SM00315">
    <property type="entry name" value="RGS"/>
    <property type="match status" value="1"/>
</dbReference>
<evidence type="ECO:0000256" key="4">
    <source>
        <dbReference type="ARBA" id="ARBA00023004"/>
    </source>
</evidence>
<comment type="caution">
    <text evidence="8">The sequence shown here is derived from an EMBL/GenBank/DDBJ whole genome shotgun (WGS) entry which is preliminary data.</text>
</comment>
<dbReference type="SUPFAM" id="SSF52218">
    <property type="entry name" value="Flavoproteins"/>
    <property type="match status" value="1"/>
</dbReference>
<keyword evidence="4" id="KW-0408">Iron</keyword>
<dbReference type="Pfam" id="PF19583">
    <property type="entry name" value="ODP"/>
    <property type="match status" value="1"/>
</dbReference>
<evidence type="ECO:0000256" key="1">
    <source>
        <dbReference type="ARBA" id="ARBA00001962"/>
    </source>
</evidence>
<evidence type="ECO:0000259" key="7">
    <source>
        <dbReference type="PROSITE" id="PS50902"/>
    </source>
</evidence>
<dbReference type="SMART" id="SM00849">
    <property type="entry name" value="Lactamase_B"/>
    <property type="match status" value="1"/>
</dbReference>
<dbReference type="InterPro" id="IPR016137">
    <property type="entry name" value="RGS"/>
</dbReference>
<dbReference type="PANTHER" id="PTHR32145:SF11">
    <property type="entry name" value="DIFLAVIN FLAVOPROTEIN A 2-RELATED"/>
    <property type="match status" value="1"/>
</dbReference>
<dbReference type="InterPro" id="IPR023753">
    <property type="entry name" value="FAD/NAD-binding_dom"/>
</dbReference>
<organism evidence="8 9">
    <name type="scientific">Anaeramoeba flamelloides</name>
    <dbReference type="NCBI Taxonomy" id="1746091"/>
    <lineage>
        <taxon>Eukaryota</taxon>
        <taxon>Metamonada</taxon>
        <taxon>Anaeramoebidae</taxon>
        <taxon>Anaeramoeba</taxon>
    </lineage>
</organism>
<keyword evidence="2" id="KW-0813">Transport</keyword>
<feature type="region of interest" description="Disordered" evidence="5">
    <location>
        <begin position="443"/>
        <end position="476"/>
    </location>
</feature>
<dbReference type="CDD" id="cd07709">
    <property type="entry name" value="flavodiiron_proteins_MBL-fold"/>
    <property type="match status" value="1"/>
</dbReference>
<dbReference type="PANTHER" id="PTHR32145">
    <property type="entry name" value="DIFLAVIN FLAVOPROTEIN A 2-RELATED"/>
    <property type="match status" value="1"/>
</dbReference>
<accession>A0ABQ8YIQ2</accession>
<dbReference type="SUPFAM" id="SSF56281">
    <property type="entry name" value="Metallo-hydrolase/oxidoreductase"/>
    <property type="match status" value="1"/>
</dbReference>
<dbReference type="SUPFAM" id="SSF51905">
    <property type="entry name" value="FAD/NAD(P)-binding domain"/>
    <property type="match status" value="1"/>
</dbReference>
<feature type="compositionally biased region" description="Low complexity" evidence="5">
    <location>
        <begin position="443"/>
        <end position="456"/>
    </location>
</feature>
<dbReference type="InterPro" id="IPR001279">
    <property type="entry name" value="Metallo-B-lactamas"/>
</dbReference>
<evidence type="ECO:0000313" key="8">
    <source>
        <dbReference type="EMBL" id="KAJ6244423.1"/>
    </source>
</evidence>
<dbReference type="Proteomes" id="UP001150062">
    <property type="component" value="Unassembled WGS sequence"/>
</dbReference>
<evidence type="ECO:0000313" key="9">
    <source>
        <dbReference type="Proteomes" id="UP001150062"/>
    </source>
</evidence>
<keyword evidence="9" id="KW-1185">Reference proteome</keyword>
<dbReference type="Pfam" id="PF00258">
    <property type="entry name" value="Flavodoxin_1"/>
    <property type="match status" value="1"/>
</dbReference>
<dbReference type="Gene3D" id="3.50.50.60">
    <property type="entry name" value="FAD/NAD(P)-binding domain"/>
    <property type="match status" value="2"/>
</dbReference>